<evidence type="ECO:0000313" key="4">
    <source>
        <dbReference type="Proteomes" id="UP000186922"/>
    </source>
</evidence>
<keyword evidence="2" id="KW-0812">Transmembrane</keyword>
<proteinExistence type="predicted"/>
<name>A0A1D1VLZ1_RAMVA</name>
<keyword evidence="2" id="KW-1133">Transmembrane helix</keyword>
<dbReference type="Pfam" id="PF15932">
    <property type="entry name" value="DUF4748"/>
    <property type="match status" value="1"/>
</dbReference>
<protein>
    <submittedName>
        <fullName evidence="3">Uncharacterized protein</fullName>
    </submittedName>
</protein>
<keyword evidence="2" id="KW-0472">Membrane</keyword>
<comment type="caution">
    <text evidence="3">The sequence shown here is derived from an EMBL/GenBank/DDBJ whole genome shotgun (WGS) entry which is preliminary data.</text>
</comment>
<dbReference type="AlphaFoldDB" id="A0A1D1VLZ1"/>
<sequence length="75" mass="8169">MSAVIKRPSNVARVFLGWSIIIALGLGSFVVAKNNVEAKRREIVKTQNAIKNANKPGTYDPRSYRGTIDPSVSVP</sequence>
<gene>
    <name evidence="3" type="primary">RvY_13170-1</name>
    <name evidence="3" type="synonym">RvY_13170.1</name>
    <name evidence="3" type="ORF">RvY_13170</name>
</gene>
<evidence type="ECO:0000256" key="2">
    <source>
        <dbReference type="SAM" id="Phobius"/>
    </source>
</evidence>
<dbReference type="OrthoDB" id="6706212at2759"/>
<reference evidence="3 4" key="1">
    <citation type="journal article" date="2016" name="Nat. Commun.">
        <title>Extremotolerant tardigrade genome and improved radiotolerance of human cultured cells by tardigrade-unique protein.</title>
        <authorList>
            <person name="Hashimoto T."/>
            <person name="Horikawa D.D."/>
            <person name="Saito Y."/>
            <person name="Kuwahara H."/>
            <person name="Kozuka-Hata H."/>
            <person name="Shin-I T."/>
            <person name="Minakuchi Y."/>
            <person name="Ohishi K."/>
            <person name="Motoyama A."/>
            <person name="Aizu T."/>
            <person name="Enomoto A."/>
            <person name="Kondo K."/>
            <person name="Tanaka S."/>
            <person name="Hara Y."/>
            <person name="Koshikawa S."/>
            <person name="Sagara H."/>
            <person name="Miura T."/>
            <person name="Yokobori S."/>
            <person name="Miyagawa K."/>
            <person name="Suzuki Y."/>
            <person name="Kubo T."/>
            <person name="Oyama M."/>
            <person name="Kohara Y."/>
            <person name="Fujiyama A."/>
            <person name="Arakawa K."/>
            <person name="Katayama T."/>
            <person name="Toyoda A."/>
            <person name="Kunieda T."/>
        </authorList>
    </citation>
    <scope>NUCLEOTIDE SEQUENCE [LARGE SCALE GENOMIC DNA]</scope>
    <source>
        <strain evidence="3 4">YOKOZUNA-1</strain>
    </source>
</reference>
<accession>A0A1D1VLZ1</accession>
<dbReference type="InterPro" id="IPR031833">
    <property type="entry name" value="DUF4748"/>
</dbReference>
<keyword evidence="4" id="KW-1185">Reference proteome</keyword>
<feature type="region of interest" description="Disordered" evidence="1">
    <location>
        <begin position="52"/>
        <end position="75"/>
    </location>
</feature>
<feature type="transmembrane region" description="Helical" evidence="2">
    <location>
        <begin position="12"/>
        <end position="32"/>
    </location>
</feature>
<dbReference type="Proteomes" id="UP000186922">
    <property type="component" value="Unassembled WGS sequence"/>
</dbReference>
<dbReference type="EMBL" id="BDGG01000008">
    <property type="protein sequence ID" value="GAV02630.1"/>
    <property type="molecule type" value="Genomic_DNA"/>
</dbReference>
<organism evidence="3 4">
    <name type="scientific">Ramazzottius varieornatus</name>
    <name type="common">Water bear</name>
    <name type="synonym">Tardigrade</name>
    <dbReference type="NCBI Taxonomy" id="947166"/>
    <lineage>
        <taxon>Eukaryota</taxon>
        <taxon>Metazoa</taxon>
        <taxon>Ecdysozoa</taxon>
        <taxon>Tardigrada</taxon>
        <taxon>Eutardigrada</taxon>
        <taxon>Parachela</taxon>
        <taxon>Hypsibioidea</taxon>
        <taxon>Ramazzottiidae</taxon>
        <taxon>Ramazzottius</taxon>
    </lineage>
</organism>
<evidence type="ECO:0000313" key="3">
    <source>
        <dbReference type="EMBL" id="GAV02630.1"/>
    </source>
</evidence>
<evidence type="ECO:0000256" key="1">
    <source>
        <dbReference type="SAM" id="MobiDB-lite"/>
    </source>
</evidence>